<proteinExistence type="predicted"/>
<dbReference type="AlphaFoldDB" id="A0AAN7AWS1"/>
<organism evidence="2 3">
    <name type="scientific">Triangularia verruculosa</name>
    <dbReference type="NCBI Taxonomy" id="2587418"/>
    <lineage>
        <taxon>Eukaryota</taxon>
        <taxon>Fungi</taxon>
        <taxon>Dikarya</taxon>
        <taxon>Ascomycota</taxon>
        <taxon>Pezizomycotina</taxon>
        <taxon>Sordariomycetes</taxon>
        <taxon>Sordariomycetidae</taxon>
        <taxon>Sordariales</taxon>
        <taxon>Podosporaceae</taxon>
        <taxon>Triangularia</taxon>
    </lineage>
</organism>
<dbReference type="InterPro" id="IPR050228">
    <property type="entry name" value="Carboxylesterase_BioH"/>
</dbReference>
<dbReference type="GO" id="GO:0016787">
    <property type="term" value="F:hydrolase activity"/>
    <property type="evidence" value="ECO:0007669"/>
    <property type="project" value="UniProtKB-KW"/>
</dbReference>
<keyword evidence="3" id="KW-1185">Reference proteome</keyword>
<dbReference type="InterPro" id="IPR029058">
    <property type="entry name" value="AB_hydrolase_fold"/>
</dbReference>
<dbReference type="Gene3D" id="3.40.50.1820">
    <property type="entry name" value="alpha/beta hydrolase"/>
    <property type="match status" value="1"/>
</dbReference>
<evidence type="ECO:0000313" key="2">
    <source>
        <dbReference type="EMBL" id="KAK4201759.1"/>
    </source>
</evidence>
<evidence type="ECO:0000313" key="3">
    <source>
        <dbReference type="Proteomes" id="UP001303160"/>
    </source>
</evidence>
<gene>
    <name evidence="2" type="ORF">QBC40DRAFT_171055</name>
</gene>
<dbReference type="EMBL" id="MU863904">
    <property type="protein sequence ID" value="KAK4201759.1"/>
    <property type="molecule type" value="Genomic_DNA"/>
</dbReference>
<comment type="caution">
    <text evidence="2">The sequence shown here is derived from an EMBL/GenBank/DDBJ whole genome shotgun (WGS) entry which is preliminary data.</text>
</comment>
<dbReference type="PANTHER" id="PTHR43194">
    <property type="entry name" value="HYDROLASE ALPHA/BETA FOLD FAMILY"/>
    <property type="match status" value="1"/>
</dbReference>
<keyword evidence="2" id="KW-0378">Hydrolase</keyword>
<reference evidence="2" key="1">
    <citation type="journal article" date="2023" name="Mol. Phylogenet. Evol.">
        <title>Genome-scale phylogeny and comparative genomics of the fungal order Sordariales.</title>
        <authorList>
            <person name="Hensen N."/>
            <person name="Bonometti L."/>
            <person name="Westerberg I."/>
            <person name="Brannstrom I.O."/>
            <person name="Guillou S."/>
            <person name="Cros-Aarteil S."/>
            <person name="Calhoun S."/>
            <person name="Haridas S."/>
            <person name="Kuo A."/>
            <person name="Mondo S."/>
            <person name="Pangilinan J."/>
            <person name="Riley R."/>
            <person name="LaButti K."/>
            <person name="Andreopoulos B."/>
            <person name="Lipzen A."/>
            <person name="Chen C."/>
            <person name="Yan M."/>
            <person name="Daum C."/>
            <person name="Ng V."/>
            <person name="Clum A."/>
            <person name="Steindorff A."/>
            <person name="Ohm R.A."/>
            <person name="Martin F."/>
            <person name="Silar P."/>
            <person name="Natvig D.O."/>
            <person name="Lalanne C."/>
            <person name="Gautier V."/>
            <person name="Ament-Velasquez S.L."/>
            <person name="Kruys A."/>
            <person name="Hutchinson M.I."/>
            <person name="Powell A.J."/>
            <person name="Barry K."/>
            <person name="Miller A.N."/>
            <person name="Grigoriev I.V."/>
            <person name="Debuchy R."/>
            <person name="Gladieux P."/>
            <person name="Hiltunen Thoren M."/>
            <person name="Johannesson H."/>
        </authorList>
    </citation>
    <scope>NUCLEOTIDE SEQUENCE</scope>
    <source>
        <strain evidence="2">CBS 315.58</strain>
    </source>
</reference>
<accession>A0AAN7AWS1</accession>
<dbReference type="PANTHER" id="PTHR43194:SF4">
    <property type="entry name" value="AB HYDROLASE-1 DOMAIN-CONTAINING PROTEIN"/>
    <property type="match status" value="1"/>
</dbReference>
<sequence length="426" mass="46993">MRFSQLKTKTIQYKTPVVFVHGDHQTGNVWLHKADGTPGWAPRFAEAGFTTFIVHRPYHTPGSNEQPPGCEQYGVVTKDIPKAAWQKYHTAPRTKLDKVHWPAVETHCMWEGTGKAGDPKFEKFYAGTVPEYLDPQEQQYIGMANLAGFLKRLPHPAILIGHGSGATISWLAADSAPDCVAAIIAIEPTGPPFTNGWVKQDGKQIFVPDFPDPTTLPLPSIRPYGLSDIPMGFVPPPVAPKDFTRELLQDSGYVDGVGGEERFQPIPFIQSIDPATKAPCYLQDDRYDPVRKLPNLQQIPQCVVTAGASHHGGYDYATVAFLRQAGVSVTHLNLGKDFGIGGNGHMLMLEQNSIEIADQMIRLAVRAADGSRDRPRHRYLAPVAVMSEKKEGKMPEIGRPFELPEDVPPGRRFSRGFRSLNTANKA</sequence>
<evidence type="ECO:0000256" key="1">
    <source>
        <dbReference type="SAM" id="MobiDB-lite"/>
    </source>
</evidence>
<protein>
    <submittedName>
        <fullName evidence="2">Alpha/beta hydrolase fold-1</fullName>
    </submittedName>
</protein>
<dbReference type="SUPFAM" id="SSF53474">
    <property type="entry name" value="alpha/beta-Hydrolases"/>
    <property type="match status" value="1"/>
</dbReference>
<dbReference type="Proteomes" id="UP001303160">
    <property type="component" value="Unassembled WGS sequence"/>
</dbReference>
<feature type="region of interest" description="Disordered" evidence="1">
    <location>
        <begin position="395"/>
        <end position="426"/>
    </location>
</feature>
<reference evidence="2" key="2">
    <citation type="submission" date="2023-05" db="EMBL/GenBank/DDBJ databases">
        <authorList>
            <consortium name="Lawrence Berkeley National Laboratory"/>
            <person name="Steindorff A."/>
            <person name="Hensen N."/>
            <person name="Bonometti L."/>
            <person name="Westerberg I."/>
            <person name="Brannstrom I.O."/>
            <person name="Guillou S."/>
            <person name="Cros-Aarteil S."/>
            <person name="Calhoun S."/>
            <person name="Haridas S."/>
            <person name="Kuo A."/>
            <person name="Mondo S."/>
            <person name="Pangilinan J."/>
            <person name="Riley R."/>
            <person name="Labutti K."/>
            <person name="Andreopoulos B."/>
            <person name="Lipzen A."/>
            <person name="Chen C."/>
            <person name="Yanf M."/>
            <person name="Daum C."/>
            <person name="Ng V."/>
            <person name="Clum A."/>
            <person name="Ohm R."/>
            <person name="Martin F."/>
            <person name="Silar P."/>
            <person name="Natvig D."/>
            <person name="Lalanne C."/>
            <person name="Gautier V."/>
            <person name="Ament-Velasquez S.L."/>
            <person name="Kruys A."/>
            <person name="Hutchinson M.I."/>
            <person name="Powell A.J."/>
            <person name="Barry K."/>
            <person name="Miller A.N."/>
            <person name="Grigoriev I.V."/>
            <person name="Debuchy R."/>
            <person name="Gladieux P."/>
            <person name="Thoren M.H."/>
            <person name="Johannesson H."/>
        </authorList>
    </citation>
    <scope>NUCLEOTIDE SEQUENCE</scope>
    <source>
        <strain evidence="2">CBS 315.58</strain>
    </source>
</reference>
<name>A0AAN7AWS1_9PEZI</name>